<reference evidence="1" key="1">
    <citation type="submission" date="2010-02" db="EMBL/GenBank/DDBJ databases">
        <authorList>
            <person name="Xie B."/>
            <person name="Huang X."/>
            <person name="Deng Y."/>
        </authorList>
    </citation>
    <scope>NUCLEOTIDE SEQUENCE</scope>
</reference>
<name>D5KXZ0_9TREE</name>
<dbReference type="AlphaFoldDB" id="D5KXZ0"/>
<accession>D5KXZ0</accession>
<evidence type="ECO:0000313" key="1">
    <source>
        <dbReference type="EMBL" id="ADE10035.1"/>
    </source>
</evidence>
<proteinExistence type="evidence at transcript level"/>
<protein>
    <submittedName>
        <fullName evidence="1">Uncharacterized protein</fullName>
    </submittedName>
</protein>
<organism evidence="1">
    <name type="scientific">Tremella fuciformis</name>
    <dbReference type="NCBI Taxonomy" id="64657"/>
    <lineage>
        <taxon>Eukaryota</taxon>
        <taxon>Fungi</taxon>
        <taxon>Dikarya</taxon>
        <taxon>Basidiomycota</taxon>
        <taxon>Agaricomycotina</taxon>
        <taxon>Tremellomycetes</taxon>
        <taxon>Tremellales</taxon>
        <taxon>Tremellaceae</taxon>
        <taxon>Tremella</taxon>
    </lineage>
</organism>
<sequence length="151" mass="16839">MTSLLGVPFPMPHLTHRQHSSSFLALLRRRSATMTSPWFLYVKPFWSNRPYRPCDGGLARRRASSAVYLDRTTDHVCRLLAIGANSARTMLKAGSRIVDRNLCARSLSLRTIPTRLPSAIAFENVSTCALISSAEASPRRSSVHRRACTIL</sequence>
<dbReference type="EMBL" id="GU723590">
    <property type="protein sequence ID" value="ADE10035.1"/>
    <property type="molecule type" value="mRNA"/>
</dbReference>